<dbReference type="Proteomes" id="UP001064048">
    <property type="component" value="Chromosome 15"/>
</dbReference>
<reference evidence="1 2" key="1">
    <citation type="journal article" date="2022" name="Genome Biol. Evol.">
        <title>The Spruce Budworm Genome: Reconstructing the Evolutionary History of Antifreeze Proteins.</title>
        <authorList>
            <person name="Beliveau C."/>
            <person name="Gagne P."/>
            <person name="Picq S."/>
            <person name="Vernygora O."/>
            <person name="Keeling C.I."/>
            <person name="Pinkney K."/>
            <person name="Doucet D."/>
            <person name="Wen F."/>
            <person name="Johnston J.S."/>
            <person name="Maaroufi H."/>
            <person name="Boyle B."/>
            <person name="Laroche J."/>
            <person name="Dewar K."/>
            <person name="Juretic N."/>
            <person name="Blackburn G."/>
            <person name="Nisole A."/>
            <person name="Brunet B."/>
            <person name="Brandao M."/>
            <person name="Lumley L."/>
            <person name="Duan J."/>
            <person name="Quan G."/>
            <person name="Lucarotti C.J."/>
            <person name="Roe A.D."/>
            <person name="Sperling F.A.H."/>
            <person name="Levesque R.C."/>
            <person name="Cusson M."/>
        </authorList>
    </citation>
    <scope>NUCLEOTIDE SEQUENCE [LARGE SCALE GENOMIC DNA]</scope>
    <source>
        <strain evidence="1">Glfc:IPQL:Cfum</strain>
    </source>
</reference>
<dbReference type="EMBL" id="CM046115">
    <property type="protein sequence ID" value="KAI8440932.1"/>
    <property type="molecule type" value="Genomic_DNA"/>
</dbReference>
<sequence>MGTKYIFMFTFLAVQVLCDQKNSLTFVIDDTSSMYDDISQVRSAAKSIIDIVLNEKSSQIEDIVVVTFNDPTFGFRHRTRNEVELKQALDRIHVHEGGDCEEMSLSGIKVALEESQPGSYLFVFSDASAKDYRKFNEIKALCQEKQSQIVFVLTGDCGSLSSPDSQVYYKIAAASNGQVFRISKGEVGQVGTATHLIISVKDDEHSVNIQNVEILDMNERVIQRLPLTSAKPLSTELEGNMQLYDHEIRRGKPKPHITWYFRQRGASQFKLLPGKTDDVLPMNNVLVRDTGDYQCVVENIAGRATHILQLEVFGLPAFEKSPSVLEVRQSANLDIQCKIRSGNPPPAITWQFKTSETGEFHIIDNFGERLRIFNVQQSNSGFYKCEAKNNIGTAQQITQVIVLAPARIVFIPPNSPFYEGVEGDVVMRLPCTAVGFPKPSVSWIVDQDVVGKDKSRSLYVEDDVFYLKNPQRFNSSNYSKNITHTYVCHAVNDFGKDKQSYEVTVLQYADYESNNTDEKYAEAKKPYDLNCPLPYTDPNSVRWFYDSTIMNKTGPILHFDDPTRANSGNYTCRVSDLNGAASYTIELKFDYPPSVSRLVYEAEWNGNEEEITCNAEILYGKYEWFYRGVKVKEAYADKLELSLIGWGQYVCRVTNPLGTLNITYNIHAKDKPERPCESIEECCYESVQLVNAADVSAGPAEKATFRKPLNTVSYCKPNDENTTSWHDIETKVREKASQSRLMIWSGTVNFTTVDKLLVPQYLWKVVKDLDNEEILTIVHSNEQAPQAASLCENVCQKSWFEPYGPRTYCFWVEAATGKMDAKYIFWLTFLVAQASCEQKKSLTFVIDSTISMKDDITHVRKAAKSIMDIVLKEKSSQIEDIVLVVFVLTGDCGDFGSPKSQVYYKIAAASNGQVFRISKGEVGQIFDYVKETIKGDMTVITSEVVPPHKWYTVHVRTTTHLIISVKDDEHSVNIQNVEILDMNERVIQRLPLTNVGGSVYATTKFLPPNAMFKVARGASQFKLLPGKADDVLLMNNVLVRDTGDYQCVAENIAGRATHIVQLEVFGLPAFEKSPSVLEVRQSANLDIQCKIRSGNPPPAITWQFKTSETGEYHNIDNFGELLRIFNVQQSNSGFYKCEAKNNIGTTQQIAQVIVLVNPEFEDTPAKITEKENAPVTLMCKIRRGKPKPHITWYFRQRGASQFKLLPGKTDDVLLMNNVLVRDTGDYQCVAENIAGRATHKVQLEVFGLPAFEKSPSVLKVRQSANLDIQCKIRSGNPPPAITWQFKTSETGEYHNIDNFGELLRIFNVQQSNSGFYKCEAKNNIGTTQQIAQVIVLVNPEFEDTPAKITEKENAPVTLKCKIRRGKPKPHITWYFRQRGASQFKLLPGKTDDVLLMNVLVRDTGDYQCVAENIAGRATHKVQLEVFGLPAFEKSPSVLEVRQSANLDIQCKIRSGNPPPAITWQFKTSETGEYHNIDNFGELLRIFNVQQSNSGFYKCEAKNNIGTTQQIAQVIVLVNPEFEDTPAKIMEKENAPVTLKCKLHKGNPRPKITWYFQASGSKNFTTLSNSGEELRLPAVQLKDSGEYRCVAENSAGRDERTMMVTVLTPARIVFIPPNSPFYEGVEGDVVMRLPCTAVGFPKPSVSWIVDQDVVGKDKSRSLYVEDDVFYLKNPQRFNSSNYSKNITHTYVCHAVNDFGKDKQSYEVTVLQYADYESNNTDEKYAEAKKPYDLNCPLPYTDPNSVRWFYDLTIMNKTGPILHFDDPTRANSGNYTCRVSDLNGAASYTIELKFDYPPSVSRLVYEAEWNGNEEEITCNAEILYGKYEWFYRGVKVKEAYDDKLELSLIGWGQYVCRVTNPLGTLNITYNIHAKDDWPKSKSYSQSESNSFMKFPNTKSIIATCDHEDLFLVDGVTYKLSELDCKHEVSSSVVPIKECLGSDTTMMSVGFNVNGFLDVYKSCLDTKRNVVLFTEVITTGADQFGYTDKPERPCESIEECCYESVQLVNAADVSAGPAEKATFGKPLNTVSYCKPNDENTTSWHDIETKVREKASQSRLMIWSGTVNYTTVDKLLVPQYLWKVVKDLDNEEILTIVHSNEQAPQASLCESVCQKSWFEPYGPRTYCCRLEEFKKVFNLTINF</sequence>
<keyword evidence="2" id="KW-1185">Reference proteome</keyword>
<proteinExistence type="predicted"/>
<organism evidence="1 2">
    <name type="scientific">Choristoneura fumiferana</name>
    <name type="common">Spruce budworm moth</name>
    <name type="synonym">Archips fumiferana</name>
    <dbReference type="NCBI Taxonomy" id="7141"/>
    <lineage>
        <taxon>Eukaryota</taxon>
        <taxon>Metazoa</taxon>
        <taxon>Ecdysozoa</taxon>
        <taxon>Arthropoda</taxon>
        <taxon>Hexapoda</taxon>
        <taxon>Insecta</taxon>
        <taxon>Pterygota</taxon>
        <taxon>Neoptera</taxon>
        <taxon>Endopterygota</taxon>
        <taxon>Lepidoptera</taxon>
        <taxon>Glossata</taxon>
        <taxon>Ditrysia</taxon>
        <taxon>Tortricoidea</taxon>
        <taxon>Tortricidae</taxon>
        <taxon>Tortricinae</taxon>
        <taxon>Choristoneura</taxon>
    </lineage>
</organism>
<evidence type="ECO:0000313" key="1">
    <source>
        <dbReference type="EMBL" id="KAI8440932.1"/>
    </source>
</evidence>
<comment type="caution">
    <text evidence="1">The sequence shown here is derived from an EMBL/GenBank/DDBJ whole genome shotgun (WGS) entry which is preliminary data.</text>
</comment>
<evidence type="ECO:0000313" key="2">
    <source>
        <dbReference type="Proteomes" id="UP001064048"/>
    </source>
</evidence>
<name>A0ACC0KWT6_CHOFU</name>
<gene>
    <name evidence="1" type="ORF">MSG28_009229</name>
</gene>
<protein>
    <submittedName>
        <fullName evidence="1">Uncharacterized protein</fullName>
    </submittedName>
</protein>
<accession>A0ACC0KWT6</accession>